<feature type="transmembrane region" description="Helical" evidence="13">
    <location>
        <begin position="84"/>
        <end position="103"/>
    </location>
</feature>
<evidence type="ECO:0000256" key="13">
    <source>
        <dbReference type="SAM" id="Phobius"/>
    </source>
</evidence>
<evidence type="ECO:0000256" key="10">
    <source>
        <dbReference type="ARBA" id="ARBA00023180"/>
    </source>
</evidence>
<dbReference type="SUPFAM" id="SSF81321">
    <property type="entry name" value="Family A G protein-coupled receptor-like"/>
    <property type="match status" value="1"/>
</dbReference>
<evidence type="ECO:0000256" key="9">
    <source>
        <dbReference type="ARBA" id="ARBA00023170"/>
    </source>
</evidence>
<keyword evidence="6 12" id="KW-0297">G-protein coupled receptor</keyword>
<evidence type="ECO:0000256" key="4">
    <source>
        <dbReference type="ARBA" id="ARBA00022692"/>
    </source>
</evidence>
<dbReference type="OrthoDB" id="5962705at2759"/>
<dbReference type="Gene3D" id="1.20.1070.10">
    <property type="entry name" value="Rhodopsin 7-helix transmembrane proteins"/>
    <property type="match status" value="1"/>
</dbReference>
<evidence type="ECO:0000259" key="14">
    <source>
        <dbReference type="PROSITE" id="PS50262"/>
    </source>
</evidence>
<dbReference type="Proteomes" id="UP000235965">
    <property type="component" value="Unassembled WGS sequence"/>
</dbReference>
<accession>A0A2J7QR84</accession>
<name>A0A2J7QR84_9NEOP</name>
<keyword evidence="3" id="KW-1003">Cell membrane</keyword>
<dbReference type="SMART" id="SM01381">
    <property type="entry name" value="7TM_GPCR_Srsx"/>
    <property type="match status" value="1"/>
</dbReference>
<evidence type="ECO:0000256" key="8">
    <source>
        <dbReference type="ARBA" id="ARBA00023157"/>
    </source>
</evidence>
<evidence type="ECO:0000256" key="5">
    <source>
        <dbReference type="ARBA" id="ARBA00022989"/>
    </source>
</evidence>
<feature type="transmembrane region" description="Helical" evidence="13">
    <location>
        <begin position="269"/>
        <end position="289"/>
    </location>
</feature>
<organism evidence="15 16">
    <name type="scientific">Cryptotermes secundus</name>
    <dbReference type="NCBI Taxonomy" id="105785"/>
    <lineage>
        <taxon>Eukaryota</taxon>
        <taxon>Metazoa</taxon>
        <taxon>Ecdysozoa</taxon>
        <taxon>Arthropoda</taxon>
        <taxon>Hexapoda</taxon>
        <taxon>Insecta</taxon>
        <taxon>Pterygota</taxon>
        <taxon>Neoptera</taxon>
        <taxon>Polyneoptera</taxon>
        <taxon>Dictyoptera</taxon>
        <taxon>Blattodea</taxon>
        <taxon>Blattoidea</taxon>
        <taxon>Termitoidae</taxon>
        <taxon>Kalotermitidae</taxon>
        <taxon>Cryptotermitinae</taxon>
        <taxon>Cryptotermes</taxon>
    </lineage>
</organism>
<dbReference type="FunCoup" id="A0A2J7QR84">
    <property type="interactions" value="52"/>
</dbReference>
<keyword evidence="7 13" id="KW-0472">Membrane</keyword>
<comment type="subcellular location">
    <subcellularLocation>
        <location evidence="1">Cell membrane</location>
        <topology evidence="1">Multi-pass membrane protein</topology>
    </subcellularLocation>
</comment>
<keyword evidence="5 13" id="KW-1133">Transmembrane helix</keyword>
<keyword evidence="11 12" id="KW-0807">Transducer</keyword>
<evidence type="ECO:0000256" key="12">
    <source>
        <dbReference type="RuleBase" id="RU000688"/>
    </source>
</evidence>
<feature type="domain" description="G-protein coupled receptors family 1 profile" evidence="14">
    <location>
        <begin position="64"/>
        <end position="329"/>
    </location>
</feature>
<dbReference type="GO" id="GO:0001607">
    <property type="term" value="F:neuromedin U receptor activity"/>
    <property type="evidence" value="ECO:0007669"/>
    <property type="project" value="InterPro"/>
</dbReference>
<keyword evidence="16" id="KW-1185">Reference proteome</keyword>
<dbReference type="EMBL" id="NEVH01011922">
    <property type="protein sequence ID" value="PNF31102.1"/>
    <property type="molecule type" value="Genomic_DNA"/>
</dbReference>
<reference evidence="15 16" key="1">
    <citation type="submission" date="2017-12" db="EMBL/GenBank/DDBJ databases">
        <title>Hemimetabolous genomes reveal molecular basis of termite eusociality.</title>
        <authorList>
            <person name="Harrison M.C."/>
            <person name="Jongepier E."/>
            <person name="Robertson H.M."/>
            <person name="Arning N."/>
            <person name="Bitard-Feildel T."/>
            <person name="Chao H."/>
            <person name="Childers C.P."/>
            <person name="Dinh H."/>
            <person name="Doddapaneni H."/>
            <person name="Dugan S."/>
            <person name="Gowin J."/>
            <person name="Greiner C."/>
            <person name="Han Y."/>
            <person name="Hu H."/>
            <person name="Hughes D.S.T."/>
            <person name="Huylmans A.-K."/>
            <person name="Kemena C."/>
            <person name="Kremer L.P.M."/>
            <person name="Lee S.L."/>
            <person name="Lopez-Ezquerra A."/>
            <person name="Mallet L."/>
            <person name="Monroy-Kuhn J.M."/>
            <person name="Moser A."/>
            <person name="Murali S.C."/>
            <person name="Muzny D.M."/>
            <person name="Otani S."/>
            <person name="Piulachs M.-D."/>
            <person name="Poelchau M."/>
            <person name="Qu J."/>
            <person name="Schaub F."/>
            <person name="Wada-Katsumata A."/>
            <person name="Worley K.C."/>
            <person name="Xie Q."/>
            <person name="Ylla G."/>
            <person name="Poulsen M."/>
            <person name="Gibbs R.A."/>
            <person name="Schal C."/>
            <person name="Richards S."/>
            <person name="Belles X."/>
            <person name="Korb J."/>
            <person name="Bornberg-Bauer E."/>
        </authorList>
    </citation>
    <scope>NUCLEOTIDE SEQUENCE [LARGE SCALE GENOMIC DNA]</scope>
    <source>
        <tissue evidence="15">Whole body</tissue>
    </source>
</reference>
<comment type="caution">
    <text evidence="15">The sequence shown here is derived from an EMBL/GenBank/DDBJ whole genome shotgun (WGS) entry which is preliminary data.</text>
</comment>
<feature type="transmembrane region" description="Helical" evidence="13">
    <location>
        <begin position="309"/>
        <end position="332"/>
    </location>
</feature>
<evidence type="ECO:0000256" key="2">
    <source>
        <dbReference type="ARBA" id="ARBA00010663"/>
    </source>
</evidence>
<dbReference type="PANTHER" id="PTHR24243:SF107">
    <property type="entry name" value="NEUROPEPTIDES CAPA RECEPTOR"/>
    <property type="match status" value="1"/>
</dbReference>
<feature type="transmembrane region" description="Helical" evidence="13">
    <location>
        <begin position="123"/>
        <end position="143"/>
    </location>
</feature>
<gene>
    <name evidence="15" type="ORF">B7P43_G16050</name>
</gene>
<dbReference type="PROSITE" id="PS50262">
    <property type="entry name" value="G_PROTEIN_RECEP_F1_2"/>
    <property type="match status" value="1"/>
</dbReference>
<protein>
    <recommendedName>
        <fullName evidence="14">G-protein coupled receptors family 1 profile domain-containing protein</fullName>
    </recommendedName>
</protein>
<feature type="transmembrane region" description="Helical" evidence="13">
    <location>
        <begin position="46"/>
        <end position="72"/>
    </location>
</feature>
<dbReference type="Pfam" id="PF00001">
    <property type="entry name" value="7tm_1"/>
    <property type="match status" value="1"/>
</dbReference>
<dbReference type="PRINTS" id="PR01565">
    <property type="entry name" value="NEUROMEDINUR"/>
</dbReference>
<dbReference type="GO" id="GO:0005886">
    <property type="term" value="C:plasma membrane"/>
    <property type="evidence" value="ECO:0007669"/>
    <property type="project" value="UniProtKB-SubCell"/>
</dbReference>
<dbReference type="PROSITE" id="PS00237">
    <property type="entry name" value="G_PROTEIN_RECEP_F1_1"/>
    <property type="match status" value="1"/>
</dbReference>
<feature type="transmembrane region" description="Helical" evidence="13">
    <location>
        <begin position="224"/>
        <end position="248"/>
    </location>
</feature>
<sequence length="381" mass="43162">MDNLKLSRSNSSSFGANDDTYVGFVNESVEEYLVRMLGPKHLPLAVVLPITIIYVTIFVSGVVGNVAVCVVIARNKSMRTATNYYLFSLAVSDLTLLLLGLPYDLGVYWQQYPWVLGETLCKLRALGSEMSSYTSVLTIVAFSTERYLAICQPIHSYTTSSPRIALRVIVVLWCVSLLSAAPFAVYTKINYVEYPPGSSHQIAESAFCAMLDQALPSHWPMYEFSAFLFFLGPMLIIVVLYIRMGVTIHSRMIKFPGETKCLDSRTKPIIRMLVAVVITFFLCWAPFHMQRLFYIYGKHSPNFDKINEWAYYITGCFYFFSCTVNPVLYNVMSAKYRLAFRKTLCCDKADSGANREASVFRDTTVVYVNSHLDRCRSELIS</sequence>
<comment type="similarity">
    <text evidence="2 12">Belongs to the G-protein coupled receptor 1 family.</text>
</comment>
<keyword evidence="8" id="KW-1015">Disulfide bond</keyword>
<evidence type="ECO:0000256" key="1">
    <source>
        <dbReference type="ARBA" id="ARBA00004651"/>
    </source>
</evidence>
<evidence type="ECO:0000256" key="3">
    <source>
        <dbReference type="ARBA" id="ARBA00022475"/>
    </source>
</evidence>
<proteinExistence type="inferred from homology"/>
<evidence type="ECO:0000256" key="11">
    <source>
        <dbReference type="ARBA" id="ARBA00023224"/>
    </source>
</evidence>
<evidence type="ECO:0000256" key="6">
    <source>
        <dbReference type="ARBA" id="ARBA00023040"/>
    </source>
</evidence>
<keyword evidence="9 12" id="KW-0675">Receptor</keyword>
<dbReference type="PANTHER" id="PTHR24243">
    <property type="entry name" value="G-PROTEIN COUPLED RECEPTOR"/>
    <property type="match status" value="1"/>
</dbReference>
<feature type="transmembrane region" description="Helical" evidence="13">
    <location>
        <begin position="164"/>
        <end position="186"/>
    </location>
</feature>
<evidence type="ECO:0000313" key="15">
    <source>
        <dbReference type="EMBL" id="PNF31102.1"/>
    </source>
</evidence>
<evidence type="ECO:0000313" key="16">
    <source>
        <dbReference type="Proteomes" id="UP000235965"/>
    </source>
</evidence>
<dbReference type="InterPro" id="IPR000276">
    <property type="entry name" value="GPCR_Rhodpsn"/>
</dbReference>
<dbReference type="InParanoid" id="A0A2J7QR84"/>
<dbReference type="InterPro" id="IPR017452">
    <property type="entry name" value="GPCR_Rhodpsn_7TM"/>
</dbReference>
<dbReference type="STRING" id="105785.A0A2J7QR84"/>
<keyword evidence="4 12" id="KW-0812">Transmembrane</keyword>
<dbReference type="AlphaFoldDB" id="A0A2J7QR84"/>
<dbReference type="PRINTS" id="PR00237">
    <property type="entry name" value="GPCRRHODOPSN"/>
</dbReference>
<keyword evidence="10" id="KW-0325">Glycoprotein</keyword>
<evidence type="ECO:0000256" key="7">
    <source>
        <dbReference type="ARBA" id="ARBA00023136"/>
    </source>
</evidence>
<dbReference type="InterPro" id="IPR005390">
    <property type="entry name" value="NeuromedU_rcpt"/>
</dbReference>